<organism evidence="2 3">
    <name type="scientific">Psophocarpus tetragonolobus</name>
    <name type="common">Winged bean</name>
    <name type="synonym">Dolichos tetragonolobus</name>
    <dbReference type="NCBI Taxonomy" id="3891"/>
    <lineage>
        <taxon>Eukaryota</taxon>
        <taxon>Viridiplantae</taxon>
        <taxon>Streptophyta</taxon>
        <taxon>Embryophyta</taxon>
        <taxon>Tracheophyta</taxon>
        <taxon>Spermatophyta</taxon>
        <taxon>Magnoliopsida</taxon>
        <taxon>eudicotyledons</taxon>
        <taxon>Gunneridae</taxon>
        <taxon>Pentapetalae</taxon>
        <taxon>rosids</taxon>
        <taxon>fabids</taxon>
        <taxon>Fabales</taxon>
        <taxon>Fabaceae</taxon>
        <taxon>Papilionoideae</taxon>
        <taxon>50 kb inversion clade</taxon>
        <taxon>NPAAA clade</taxon>
        <taxon>indigoferoid/millettioid clade</taxon>
        <taxon>Phaseoleae</taxon>
        <taxon>Psophocarpus</taxon>
    </lineage>
</organism>
<dbReference type="EMBL" id="JAYMYS010000007">
    <property type="protein sequence ID" value="KAK7386136.1"/>
    <property type="molecule type" value="Genomic_DNA"/>
</dbReference>
<dbReference type="InterPro" id="IPR041266">
    <property type="entry name" value="EDS1_EP"/>
</dbReference>
<gene>
    <name evidence="2" type="ORF">VNO78_26130</name>
</gene>
<dbReference type="PANTHER" id="PTHR46898">
    <property type="entry name" value="SENESCENCE-ASSOCIATED CARBOXYLESTERASE 101"/>
    <property type="match status" value="1"/>
</dbReference>
<dbReference type="InterPro" id="IPR044603">
    <property type="entry name" value="SAG101-like"/>
</dbReference>
<dbReference type="GO" id="GO:0006952">
    <property type="term" value="P:defense response"/>
    <property type="evidence" value="ECO:0007669"/>
    <property type="project" value="InterPro"/>
</dbReference>
<dbReference type="PANTHER" id="PTHR46898:SF3">
    <property type="entry name" value="FUNGAL LIPASE-LIKE DOMAIN-CONTAINING PROTEIN"/>
    <property type="match status" value="1"/>
</dbReference>
<evidence type="ECO:0000313" key="2">
    <source>
        <dbReference type="EMBL" id="KAK7386136.1"/>
    </source>
</evidence>
<name>A0AAN9RZD7_PSOTE</name>
<keyword evidence="3" id="KW-1185">Reference proteome</keyword>
<comment type="caution">
    <text evidence="2">The sequence shown here is derived from an EMBL/GenBank/DDBJ whole genome shotgun (WGS) entry which is preliminary data.</text>
</comment>
<accession>A0AAN9RZD7</accession>
<dbReference type="AlphaFoldDB" id="A0AAN9RZD7"/>
<reference evidence="2 3" key="1">
    <citation type="submission" date="2024-01" db="EMBL/GenBank/DDBJ databases">
        <title>The genomes of 5 underutilized Papilionoideae crops provide insights into root nodulation and disease resistanc.</title>
        <authorList>
            <person name="Jiang F."/>
        </authorList>
    </citation>
    <scope>NUCLEOTIDE SEQUENCE [LARGE SCALE GENOMIC DNA]</scope>
    <source>
        <strain evidence="2">DUOXIRENSHENG_FW03</strain>
        <tissue evidence="2">Leaves</tissue>
    </source>
</reference>
<proteinExistence type="predicted"/>
<evidence type="ECO:0000313" key="3">
    <source>
        <dbReference type="Proteomes" id="UP001386955"/>
    </source>
</evidence>
<evidence type="ECO:0000259" key="1">
    <source>
        <dbReference type="Pfam" id="PF18117"/>
    </source>
</evidence>
<protein>
    <recommendedName>
        <fullName evidence="1">EDS1 EP domain-containing protein</fullName>
    </recommendedName>
</protein>
<dbReference type="Pfam" id="PF18117">
    <property type="entry name" value="EDS1_EP"/>
    <property type="match status" value="1"/>
</dbReference>
<dbReference type="Proteomes" id="UP001386955">
    <property type="component" value="Unassembled WGS sequence"/>
</dbReference>
<sequence length="81" mass="9537">MRSLSLPQPQRVEQSIIPLFRDGFKNGFFTSDHHVSNFQKNLTNYWKDMVEEAEMKPQIEGATFRTRGINFNRRFLLLGTC</sequence>
<feature type="domain" description="EDS1 EP" evidence="1">
    <location>
        <begin position="22"/>
        <end position="73"/>
    </location>
</feature>
<dbReference type="GO" id="GO:0052689">
    <property type="term" value="F:carboxylic ester hydrolase activity"/>
    <property type="evidence" value="ECO:0007669"/>
    <property type="project" value="InterPro"/>
</dbReference>